<feature type="domain" description="AAA+ ATPase" evidence="2">
    <location>
        <begin position="56"/>
        <end position="210"/>
    </location>
</feature>
<feature type="region of interest" description="Disordered" evidence="1">
    <location>
        <begin position="1"/>
        <end position="25"/>
    </location>
</feature>
<dbReference type="InterPro" id="IPR003593">
    <property type="entry name" value="AAA+_ATPase"/>
</dbReference>
<dbReference type="InterPro" id="IPR050764">
    <property type="entry name" value="CbbQ/NirQ/NorQ/GpvN"/>
</dbReference>
<dbReference type="RefSeq" id="WP_145719573.1">
    <property type="nucleotide sequence ID" value="NZ_BSPF01000123.1"/>
</dbReference>
<dbReference type="InterPro" id="IPR011704">
    <property type="entry name" value="ATPase_dyneun-rel_AAA"/>
</dbReference>
<dbReference type="OrthoDB" id="9783370at2"/>
<dbReference type="SMART" id="SM00382">
    <property type="entry name" value="AAA"/>
    <property type="match status" value="1"/>
</dbReference>
<gene>
    <name evidence="3" type="ORF">IQ26_03551</name>
</gene>
<organism evidence="3 4">
    <name type="scientific">Mesorhizobium tianshanense</name>
    <dbReference type="NCBI Taxonomy" id="39844"/>
    <lineage>
        <taxon>Bacteria</taxon>
        <taxon>Pseudomonadati</taxon>
        <taxon>Pseudomonadota</taxon>
        <taxon>Alphaproteobacteria</taxon>
        <taxon>Hyphomicrobiales</taxon>
        <taxon>Phyllobacteriaceae</taxon>
        <taxon>Mesorhizobium</taxon>
    </lineage>
</organism>
<protein>
    <submittedName>
        <fullName evidence="3">MoxR-like ATPase</fullName>
    </submittedName>
</protein>
<dbReference type="GO" id="GO:0005524">
    <property type="term" value="F:ATP binding"/>
    <property type="evidence" value="ECO:0007669"/>
    <property type="project" value="InterPro"/>
</dbReference>
<dbReference type="GO" id="GO:0016887">
    <property type="term" value="F:ATP hydrolysis activity"/>
    <property type="evidence" value="ECO:0007669"/>
    <property type="project" value="InterPro"/>
</dbReference>
<keyword evidence="4" id="KW-1185">Reference proteome</keyword>
<dbReference type="CDD" id="cd00009">
    <property type="entry name" value="AAA"/>
    <property type="match status" value="1"/>
</dbReference>
<accession>A0A562NR04</accession>
<evidence type="ECO:0000259" key="2">
    <source>
        <dbReference type="SMART" id="SM00382"/>
    </source>
</evidence>
<dbReference type="PANTHER" id="PTHR42759">
    <property type="entry name" value="MOXR FAMILY PROTEIN"/>
    <property type="match status" value="1"/>
</dbReference>
<comment type="caution">
    <text evidence="3">The sequence shown here is derived from an EMBL/GenBank/DDBJ whole genome shotgun (WGS) entry which is preliminary data.</text>
</comment>
<dbReference type="Gene3D" id="3.40.50.300">
    <property type="entry name" value="P-loop containing nucleotide triphosphate hydrolases"/>
    <property type="match status" value="1"/>
</dbReference>
<dbReference type="EMBL" id="VLKT01000021">
    <property type="protein sequence ID" value="TWI34637.1"/>
    <property type="molecule type" value="Genomic_DNA"/>
</dbReference>
<name>A0A562NR04_9HYPH</name>
<dbReference type="Proteomes" id="UP000317122">
    <property type="component" value="Unassembled WGS sequence"/>
</dbReference>
<sequence>MPKRSARTTSARTTSARTGSAETVATSPEAVASRLAASRYLADESLATAIFLAIRLGKPLLLEGAPGVGKTEAAKAIADLLGRDLVRLQCYEGIDAAHALYEWNYQRQLLAIRHAGEHEIDIYDDRFLIARPLLQVLKAPEKRVLLVDEIDRSDHEFEALLLEFLSDFQISIPERGTIRATAQPIVILTSNRTRELAEALRRRCVYHWITYPDAEREAAIIMLRAGDVAQATARAVASAVRDIRARPLAKPPGIAEAVEWANAATILEKGGSPWPEAFRRAIGVLIKDEEDLSYIAPELGRIVEEALA</sequence>
<evidence type="ECO:0000256" key="1">
    <source>
        <dbReference type="SAM" id="MobiDB-lite"/>
    </source>
</evidence>
<evidence type="ECO:0000313" key="3">
    <source>
        <dbReference type="EMBL" id="TWI34637.1"/>
    </source>
</evidence>
<feature type="compositionally biased region" description="Low complexity" evidence="1">
    <location>
        <begin position="7"/>
        <end position="21"/>
    </location>
</feature>
<dbReference type="Pfam" id="PF07728">
    <property type="entry name" value="AAA_5"/>
    <property type="match status" value="1"/>
</dbReference>
<dbReference type="SUPFAM" id="SSF52540">
    <property type="entry name" value="P-loop containing nucleoside triphosphate hydrolases"/>
    <property type="match status" value="1"/>
</dbReference>
<dbReference type="PANTHER" id="PTHR42759:SF1">
    <property type="entry name" value="MAGNESIUM-CHELATASE SUBUNIT CHLD"/>
    <property type="match status" value="1"/>
</dbReference>
<dbReference type="AlphaFoldDB" id="A0A562NR04"/>
<dbReference type="InterPro" id="IPR027417">
    <property type="entry name" value="P-loop_NTPase"/>
</dbReference>
<reference evidence="3 4" key="1">
    <citation type="journal article" date="2015" name="Stand. Genomic Sci.">
        <title>Genomic Encyclopedia of Bacterial and Archaeal Type Strains, Phase III: the genomes of soil and plant-associated and newly described type strains.</title>
        <authorList>
            <person name="Whitman W.B."/>
            <person name="Woyke T."/>
            <person name="Klenk H.P."/>
            <person name="Zhou Y."/>
            <person name="Lilburn T.G."/>
            <person name="Beck B.J."/>
            <person name="De Vos P."/>
            <person name="Vandamme P."/>
            <person name="Eisen J.A."/>
            <person name="Garrity G."/>
            <person name="Hugenholtz P."/>
            <person name="Kyrpides N.C."/>
        </authorList>
    </citation>
    <scope>NUCLEOTIDE SEQUENCE [LARGE SCALE GENOMIC DNA]</scope>
    <source>
        <strain evidence="3 4">CGMCC 1.2546</strain>
    </source>
</reference>
<evidence type="ECO:0000313" key="4">
    <source>
        <dbReference type="Proteomes" id="UP000317122"/>
    </source>
</evidence>
<proteinExistence type="predicted"/>